<dbReference type="SMART" id="SM00418">
    <property type="entry name" value="HTH_ARSR"/>
    <property type="match status" value="1"/>
</dbReference>
<dbReference type="CDD" id="cd00158">
    <property type="entry name" value="RHOD"/>
    <property type="match status" value="1"/>
</dbReference>
<evidence type="ECO:0000313" key="6">
    <source>
        <dbReference type="EMBL" id="ABA88166.1"/>
    </source>
</evidence>
<keyword evidence="1" id="KW-0805">Transcription regulation</keyword>
<dbReference type="InterPro" id="IPR036390">
    <property type="entry name" value="WH_DNA-bd_sf"/>
</dbReference>
<dbReference type="InterPro" id="IPR036388">
    <property type="entry name" value="WH-like_DNA-bd_sf"/>
</dbReference>
<name>Q3A641_SYNC1</name>
<keyword evidence="7" id="KW-1185">Reference proteome</keyword>
<feature type="domain" description="HTH arsR-type" evidence="5">
    <location>
        <begin position="8"/>
        <end position="102"/>
    </location>
</feature>
<reference evidence="7" key="1">
    <citation type="submission" date="2005-10" db="EMBL/GenBank/DDBJ databases">
        <title>Complete sequence of Pelobacter carbinolicus DSM 2380.</title>
        <authorList>
            <person name="Copeland A."/>
            <person name="Lucas S."/>
            <person name="Lapidus A."/>
            <person name="Barry K."/>
            <person name="Detter J.C."/>
            <person name="Glavina T."/>
            <person name="Hammon N."/>
            <person name="Israni S."/>
            <person name="Pitluck S."/>
            <person name="Chertkov O."/>
            <person name="Schmutz J."/>
            <person name="Larimer F."/>
            <person name="Land M."/>
            <person name="Kyrpides N."/>
            <person name="Ivanova N."/>
            <person name="Richardson P."/>
        </authorList>
    </citation>
    <scope>NUCLEOTIDE SEQUENCE [LARGE SCALE GENOMIC DNA]</scope>
    <source>
        <strain evidence="7">DSM 2380 / NBRC 103641 / GraBd1</strain>
    </source>
</reference>
<organism evidence="6 7">
    <name type="scientific">Syntrophotalea carbinolica (strain DSM 2380 / NBRC 103641 / GraBd1)</name>
    <name type="common">Pelobacter carbinolicus</name>
    <dbReference type="NCBI Taxonomy" id="338963"/>
    <lineage>
        <taxon>Bacteria</taxon>
        <taxon>Pseudomonadati</taxon>
        <taxon>Thermodesulfobacteriota</taxon>
        <taxon>Desulfuromonadia</taxon>
        <taxon>Desulfuromonadales</taxon>
        <taxon>Syntrophotaleaceae</taxon>
        <taxon>Syntrophotalea</taxon>
    </lineage>
</organism>
<evidence type="ECO:0000256" key="3">
    <source>
        <dbReference type="ARBA" id="ARBA00023163"/>
    </source>
</evidence>
<dbReference type="RefSeq" id="WP_011340635.1">
    <property type="nucleotide sequence ID" value="NC_007498.2"/>
</dbReference>
<dbReference type="Gene3D" id="3.40.250.10">
    <property type="entry name" value="Rhodanese-like domain"/>
    <property type="match status" value="1"/>
</dbReference>
<evidence type="ECO:0000256" key="2">
    <source>
        <dbReference type="ARBA" id="ARBA00023125"/>
    </source>
</evidence>
<proteinExistence type="predicted"/>
<dbReference type="InterPro" id="IPR051011">
    <property type="entry name" value="Metal_resp_trans_reg"/>
</dbReference>
<dbReference type="Pfam" id="PF00581">
    <property type="entry name" value="Rhodanese"/>
    <property type="match status" value="1"/>
</dbReference>
<dbReference type="InterPro" id="IPR001763">
    <property type="entry name" value="Rhodanese-like_dom"/>
</dbReference>
<evidence type="ECO:0000259" key="5">
    <source>
        <dbReference type="PROSITE" id="PS50987"/>
    </source>
</evidence>
<dbReference type="PROSITE" id="PS50987">
    <property type="entry name" value="HTH_ARSR_2"/>
    <property type="match status" value="1"/>
</dbReference>
<accession>Q3A641</accession>
<dbReference type="OrthoDB" id="9776795at2"/>
<dbReference type="AlphaFoldDB" id="Q3A641"/>
<dbReference type="GO" id="GO:0003677">
    <property type="term" value="F:DNA binding"/>
    <property type="evidence" value="ECO:0007669"/>
    <property type="project" value="UniProtKB-KW"/>
</dbReference>
<evidence type="ECO:0000259" key="4">
    <source>
        <dbReference type="PROSITE" id="PS50206"/>
    </source>
</evidence>
<evidence type="ECO:0000313" key="7">
    <source>
        <dbReference type="Proteomes" id="UP000002534"/>
    </source>
</evidence>
<gene>
    <name evidence="6" type="ordered locus">Pcar_0912</name>
</gene>
<evidence type="ECO:0000256" key="1">
    <source>
        <dbReference type="ARBA" id="ARBA00023015"/>
    </source>
</evidence>
<dbReference type="KEGG" id="pca:Pcar_0912"/>
<sequence>MIPDSRTLKKSIYGHLARVGKALSSPGRLHIIDLLCEGPKTVEHLAEETGMKFANTSRHLQTLLEARLVEFEKRGLYSYYQISDPLVMSMFHSMQELGENLIKDIKELVEDIYGKNSKIEHVDCKDLVKRMQRGKVTLIDVRPKEEYETDHIVGASSIPLEELEEHLASLSPDQEIIAYCRGRYCLLSVEAVSILKAKGYHAVRLDEKCMDLCEINEAG</sequence>
<dbReference type="CDD" id="cd00090">
    <property type="entry name" value="HTH_ARSR"/>
    <property type="match status" value="1"/>
</dbReference>
<dbReference type="PROSITE" id="PS50206">
    <property type="entry name" value="RHODANESE_3"/>
    <property type="match status" value="1"/>
</dbReference>
<dbReference type="PANTHER" id="PTHR43132">
    <property type="entry name" value="ARSENICAL RESISTANCE OPERON REPRESSOR ARSR-RELATED"/>
    <property type="match status" value="1"/>
</dbReference>
<dbReference type="PRINTS" id="PR00778">
    <property type="entry name" value="HTHARSR"/>
</dbReference>
<dbReference type="InterPro" id="IPR001845">
    <property type="entry name" value="HTH_ArsR_DNA-bd_dom"/>
</dbReference>
<dbReference type="GO" id="GO:0003700">
    <property type="term" value="F:DNA-binding transcription factor activity"/>
    <property type="evidence" value="ECO:0007669"/>
    <property type="project" value="InterPro"/>
</dbReference>
<dbReference type="eggNOG" id="COG0640">
    <property type="taxonomic scope" value="Bacteria"/>
</dbReference>
<feature type="domain" description="Rhodanese" evidence="4">
    <location>
        <begin position="132"/>
        <end position="214"/>
    </location>
</feature>
<protein>
    <submittedName>
        <fullName evidence="6">Helix-turn-helix transcriptional regulator, ArsR family, rhodanese homology domain-containing</fullName>
    </submittedName>
</protein>
<dbReference type="InterPro" id="IPR011991">
    <property type="entry name" value="ArsR-like_HTH"/>
</dbReference>
<dbReference type="Pfam" id="PF01022">
    <property type="entry name" value="HTH_5"/>
    <property type="match status" value="1"/>
</dbReference>
<dbReference type="SUPFAM" id="SSF46785">
    <property type="entry name" value="Winged helix' DNA-binding domain"/>
    <property type="match status" value="1"/>
</dbReference>
<dbReference type="HOGENOM" id="CLU_108527_0_0_7"/>
<dbReference type="SMART" id="SM00450">
    <property type="entry name" value="RHOD"/>
    <property type="match status" value="1"/>
</dbReference>
<reference evidence="6 7" key="2">
    <citation type="journal article" date="2012" name="BMC Genomics">
        <title>The genome of Pelobacter carbinolicus reveals surprising metabolic capabilities and physiological features.</title>
        <authorList>
            <person name="Aklujkar M."/>
            <person name="Haveman S.A."/>
            <person name="Didonato R.Jr."/>
            <person name="Chertkov O."/>
            <person name="Han C.S."/>
            <person name="Land M.L."/>
            <person name="Brown P."/>
            <person name="Lovley D.R."/>
        </authorList>
    </citation>
    <scope>NUCLEOTIDE SEQUENCE [LARGE SCALE GENOMIC DNA]</scope>
    <source>
        <strain evidence="7">DSM 2380 / NBRC 103641 / GraBd1</strain>
    </source>
</reference>
<keyword evidence="2" id="KW-0238">DNA-binding</keyword>
<dbReference type="InterPro" id="IPR036873">
    <property type="entry name" value="Rhodanese-like_dom_sf"/>
</dbReference>
<dbReference type="Gene3D" id="1.10.10.10">
    <property type="entry name" value="Winged helix-like DNA-binding domain superfamily/Winged helix DNA-binding domain"/>
    <property type="match status" value="1"/>
</dbReference>
<keyword evidence="3" id="KW-0804">Transcription</keyword>
<dbReference type="eggNOG" id="COG0607">
    <property type="taxonomic scope" value="Bacteria"/>
</dbReference>
<dbReference type="STRING" id="338963.Pcar_0912"/>
<dbReference type="NCBIfam" id="NF033788">
    <property type="entry name" value="HTH_metalloreg"/>
    <property type="match status" value="1"/>
</dbReference>
<dbReference type="EMBL" id="CP000142">
    <property type="protein sequence ID" value="ABA88166.1"/>
    <property type="molecule type" value="Genomic_DNA"/>
</dbReference>
<dbReference type="Proteomes" id="UP000002534">
    <property type="component" value="Chromosome"/>
</dbReference>
<dbReference type="PANTHER" id="PTHR43132:SF2">
    <property type="entry name" value="ARSENICAL RESISTANCE OPERON REPRESSOR ARSR-RELATED"/>
    <property type="match status" value="1"/>
</dbReference>